<organism evidence="1 2">
    <name type="scientific">Blautia aquisgranensis</name>
    <dbReference type="NCBI Taxonomy" id="3133153"/>
    <lineage>
        <taxon>Bacteria</taxon>
        <taxon>Bacillati</taxon>
        <taxon>Bacillota</taxon>
        <taxon>Clostridia</taxon>
        <taxon>Lachnospirales</taxon>
        <taxon>Lachnospiraceae</taxon>
        <taxon>Blautia</taxon>
    </lineage>
</organism>
<dbReference type="EMBL" id="JBBMEJ010000001">
    <property type="protein sequence ID" value="MEQ2369348.1"/>
    <property type="molecule type" value="Genomic_DNA"/>
</dbReference>
<dbReference type="RefSeq" id="WP_178645040.1">
    <property type="nucleotide sequence ID" value="NZ_JBBMEJ010000001.1"/>
</dbReference>
<reference evidence="1 2" key="1">
    <citation type="submission" date="2024-03" db="EMBL/GenBank/DDBJ databases">
        <title>Human intestinal bacterial collection.</title>
        <authorList>
            <person name="Pauvert C."/>
            <person name="Hitch T.C.A."/>
            <person name="Clavel T."/>
        </authorList>
    </citation>
    <scope>NUCLEOTIDE SEQUENCE [LARGE SCALE GENOMIC DNA]</scope>
    <source>
        <strain evidence="1 2">CLA-JM-H16</strain>
    </source>
</reference>
<dbReference type="Proteomes" id="UP001473063">
    <property type="component" value="Unassembled WGS sequence"/>
</dbReference>
<protein>
    <submittedName>
        <fullName evidence="1">Uncharacterized protein</fullName>
    </submittedName>
</protein>
<evidence type="ECO:0000313" key="2">
    <source>
        <dbReference type="Proteomes" id="UP001473063"/>
    </source>
</evidence>
<keyword evidence="2" id="KW-1185">Reference proteome</keyword>
<accession>A0ABV1B9M7</accession>
<comment type="caution">
    <text evidence="1">The sequence shown here is derived from an EMBL/GenBank/DDBJ whole genome shotgun (WGS) entry which is preliminary data.</text>
</comment>
<gene>
    <name evidence="1" type="ORF">WMO28_00040</name>
</gene>
<sequence length="74" mass="8384">MQFAKKNHGSVNSMITWLLGKAIRNIHAEALQEEFANEVIRENITAQCNPAVSESNRDAAFNGKHQLYRIIRMG</sequence>
<proteinExistence type="predicted"/>
<name>A0ABV1B9M7_9FIRM</name>
<evidence type="ECO:0000313" key="1">
    <source>
        <dbReference type="EMBL" id="MEQ2369348.1"/>
    </source>
</evidence>